<evidence type="ECO:0000313" key="8">
    <source>
        <dbReference type="Proteomes" id="UP000015347"/>
    </source>
</evidence>
<keyword evidence="4" id="KW-0732">Signal</keyword>
<dbReference type="GO" id="GO:0006829">
    <property type="term" value="P:zinc ion transport"/>
    <property type="evidence" value="ECO:0007669"/>
    <property type="project" value="UniProtKB-KW"/>
</dbReference>
<keyword evidence="3" id="KW-0813">Transport</keyword>
<evidence type="ECO:0000313" key="7">
    <source>
        <dbReference type="EMBL" id="EPX82022.1"/>
    </source>
</evidence>
<dbReference type="PANTHER" id="PTHR42953">
    <property type="entry name" value="HIGH-AFFINITY ZINC UPTAKE SYSTEM PROTEIN ZNUA-RELATED"/>
    <property type="match status" value="1"/>
</dbReference>
<keyword evidence="8" id="KW-1185">Reference proteome</keyword>
<dbReference type="InterPro" id="IPR006127">
    <property type="entry name" value="ZnuA-like"/>
</dbReference>
<sequence>MPPATSPHGYALKPSEARALQNAEVVFWVGEALTPDLGRKIGSIAGDSRVVTLGEAPGTGHLPSREAAVFGAQEAPHGHHDHEDHDDHGHAEEEHAHEEDAHAGHAHGPDDPHLWLSPDNAAAWLDHIATVLAETDPENAETYAANAEAARATLESTVAQARETLAPHHEDRYIVFHDAYQYLEASFELQVVGAIQVSAATPPSPGRLAELREAAAEAGVTCIFAEPQFDPRLVATVSQGTELPVAELDPLGATLTTGAGFYPELISELAGRIADCAAD</sequence>
<keyword evidence="5" id="KW-0406">Ion transport</keyword>
<evidence type="ECO:0000256" key="3">
    <source>
        <dbReference type="ARBA" id="ARBA00022448"/>
    </source>
</evidence>
<dbReference type="Pfam" id="PF01297">
    <property type="entry name" value="ZnuA"/>
    <property type="match status" value="1"/>
</dbReference>
<dbReference type="HOGENOM" id="CLU_016838_1_2_5"/>
<name>S9QQU7_9RHOB</name>
<dbReference type="Proteomes" id="UP000015347">
    <property type="component" value="Unassembled WGS sequence"/>
</dbReference>
<evidence type="ECO:0000256" key="5">
    <source>
        <dbReference type="ARBA" id="ARBA00022906"/>
    </source>
</evidence>
<evidence type="ECO:0000256" key="6">
    <source>
        <dbReference type="SAM" id="MobiDB-lite"/>
    </source>
</evidence>
<dbReference type="EMBL" id="APVH01000027">
    <property type="protein sequence ID" value="EPX82022.1"/>
    <property type="molecule type" value="Genomic_DNA"/>
</dbReference>
<keyword evidence="5" id="KW-0864">Zinc transport</keyword>
<dbReference type="Gene3D" id="3.40.50.1980">
    <property type="entry name" value="Nitrogenase molybdenum iron protein domain"/>
    <property type="match status" value="2"/>
</dbReference>
<accession>S9QQU7</accession>
<comment type="caution">
    <text evidence="7">The sequence shown here is derived from an EMBL/GenBank/DDBJ whole genome shotgun (WGS) entry which is preliminary data.</text>
</comment>
<evidence type="ECO:0000256" key="1">
    <source>
        <dbReference type="ARBA" id="ARBA00011028"/>
    </source>
</evidence>
<dbReference type="STRING" id="1123237.Salmuc_02387"/>
<evidence type="ECO:0000256" key="2">
    <source>
        <dbReference type="ARBA" id="ARBA00015915"/>
    </source>
</evidence>
<gene>
    <name evidence="7" type="ORF">Salmuc_02387</name>
</gene>
<dbReference type="eggNOG" id="COG4531">
    <property type="taxonomic scope" value="Bacteria"/>
</dbReference>
<reference evidence="8" key="1">
    <citation type="journal article" date="2014" name="Stand. Genomic Sci.">
        <title>Genome sequence of the exopolysaccharide-producing Salipiger mucosus type strain (DSM 16094(T)), a moderately halophilic member of the Roseobacter clade.</title>
        <authorList>
            <person name="Riedel T."/>
            <person name="Spring S."/>
            <person name="Fiebig A."/>
            <person name="Petersen J."/>
            <person name="Kyrpides N.C."/>
            <person name="Goker M."/>
            <person name="Klenk H.P."/>
        </authorList>
    </citation>
    <scope>NUCLEOTIDE SEQUENCE [LARGE SCALE GENOMIC DNA]</scope>
    <source>
        <strain evidence="8">DSM 16094</strain>
    </source>
</reference>
<dbReference type="PANTHER" id="PTHR42953:SF3">
    <property type="entry name" value="HIGH-AFFINITY ZINC UPTAKE SYSTEM PROTEIN ZNUA"/>
    <property type="match status" value="1"/>
</dbReference>
<keyword evidence="5" id="KW-0862">Zinc</keyword>
<dbReference type="GO" id="GO:0046872">
    <property type="term" value="F:metal ion binding"/>
    <property type="evidence" value="ECO:0007669"/>
    <property type="project" value="InterPro"/>
</dbReference>
<evidence type="ECO:0000256" key="4">
    <source>
        <dbReference type="ARBA" id="ARBA00022729"/>
    </source>
</evidence>
<proteinExistence type="inferred from homology"/>
<comment type="similarity">
    <text evidence="1">Belongs to the bacterial solute-binding protein 9 family.</text>
</comment>
<protein>
    <recommendedName>
        <fullName evidence="2">High-affinity zinc uptake system protein ZnuA</fullName>
    </recommendedName>
</protein>
<feature type="region of interest" description="Disordered" evidence="6">
    <location>
        <begin position="74"/>
        <end position="115"/>
    </location>
</feature>
<dbReference type="AlphaFoldDB" id="S9QQU7"/>
<dbReference type="InterPro" id="IPR050492">
    <property type="entry name" value="Bact_metal-bind_prot9"/>
</dbReference>
<dbReference type="SUPFAM" id="SSF53807">
    <property type="entry name" value="Helical backbone' metal receptor"/>
    <property type="match status" value="1"/>
</dbReference>
<feature type="compositionally biased region" description="Basic and acidic residues" evidence="6">
    <location>
        <begin position="76"/>
        <end position="113"/>
    </location>
</feature>
<organism evidence="7 8">
    <name type="scientific">Salipiger mucosus DSM 16094</name>
    <dbReference type="NCBI Taxonomy" id="1123237"/>
    <lineage>
        <taxon>Bacteria</taxon>
        <taxon>Pseudomonadati</taxon>
        <taxon>Pseudomonadota</taxon>
        <taxon>Alphaproteobacteria</taxon>
        <taxon>Rhodobacterales</taxon>
        <taxon>Roseobacteraceae</taxon>
        <taxon>Salipiger</taxon>
    </lineage>
</organism>